<feature type="compositionally biased region" description="Polar residues" evidence="1">
    <location>
        <begin position="1"/>
        <end position="19"/>
    </location>
</feature>
<dbReference type="Proteomes" id="UP000633365">
    <property type="component" value="Unassembled WGS sequence"/>
</dbReference>
<evidence type="ECO:0000256" key="1">
    <source>
        <dbReference type="SAM" id="MobiDB-lite"/>
    </source>
</evidence>
<comment type="caution">
    <text evidence="2">The sequence shown here is derived from an EMBL/GenBank/DDBJ whole genome shotgun (WGS) entry which is preliminary data.</text>
</comment>
<accession>A0A934TYN5</accession>
<dbReference type="AlphaFoldDB" id="A0A934TYN5"/>
<gene>
    <name evidence="2" type="ORF">JKK62_04345</name>
</gene>
<organism evidence="2 3">
    <name type="scientific">Ruminococcus difficilis</name>
    <dbReference type="NCBI Taxonomy" id="2763069"/>
    <lineage>
        <taxon>Bacteria</taxon>
        <taxon>Bacillati</taxon>
        <taxon>Bacillota</taxon>
        <taxon>Clostridia</taxon>
        <taxon>Eubacteriales</taxon>
        <taxon>Oscillospiraceae</taxon>
        <taxon>Ruminococcus</taxon>
    </lineage>
</organism>
<feature type="region of interest" description="Disordered" evidence="1">
    <location>
        <begin position="1"/>
        <end position="23"/>
    </location>
</feature>
<sequence length="66" mass="7858">MPYKDYSNTGIFDRNTAQPGTKRKNTELKAMYTAFYNHITSKRFDSEDFNAENYKGFYGRKSFEQH</sequence>
<protein>
    <submittedName>
        <fullName evidence="2">Uncharacterized protein</fullName>
    </submittedName>
</protein>
<name>A0A934TYN5_9FIRM</name>
<reference evidence="2" key="1">
    <citation type="submission" date="2021-01" db="EMBL/GenBank/DDBJ databases">
        <title>Genome public.</title>
        <authorList>
            <person name="Liu C."/>
            <person name="Sun Q."/>
        </authorList>
    </citation>
    <scope>NUCLEOTIDE SEQUENCE</scope>
    <source>
        <strain evidence="2">M6</strain>
    </source>
</reference>
<keyword evidence="3" id="KW-1185">Reference proteome</keyword>
<proteinExistence type="predicted"/>
<evidence type="ECO:0000313" key="2">
    <source>
        <dbReference type="EMBL" id="MBK6087887.1"/>
    </source>
</evidence>
<dbReference type="RefSeq" id="WP_201427040.1">
    <property type="nucleotide sequence ID" value="NZ_JAEQMG010000042.1"/>
</dbReference>
<dbReference type="EMBL" id="JAEQMG010000042">
    <property type="protein sequence ID" value="MBK6087887.1"/>
    <property type="molecule type" value="Genomic_DNA"/>
</dbReference>
<evidence type="ECO:0000313" key="3">
    <source>
        <dbReference type="Proteomes" id="UP000633365"/>
    </source>
</evidence>